<feature type="compositionally biased region" description="Basic and acidic residues" evidence="1">
    <location>
        <begin position="843"/>
        <end position="861"/>
    </location>
</feature>
<name>A0A067QHA1_ZOONE</name>
<feature type="compositionally biased region" description="Basic and acidic residues" evidence="1">
    <location>
        <begin position="567"/>
        <end position="577"/>
    </location>
</feature>
<accession>A0A067QHA1</accession>
<feature type="compositionally biased region" description="Polar residues" evidence="1">
    <location>
        <begin position="580"/>
        <end position="599"/>
    </location>
</feature>
<feature type="region of interest" description="Disordered" evidence="1">
    <location>
        <begin position="388"/>
        <end position="628"/>
    </location>
</feature>
<dbReference type="AlphaFoldDB" id="A0A067QHA1"/>
<feature type="compositionally biased region" description="Basic and acidic residues" evidence="1">
    <location>
        <begin position="909"/>
        <end position="927"/>
    </location>
</feature>
<feature type="compositionally biased region" description="Polar residues" evidence="1">
    <location>
        <begin position="734"/>
        <end position="743"/>
    </location>
</feature>
<reference evidence="2 3" key="1">
    <citation type="journal article" date="2014" name="Nat. Commun.">
        <title>Molecular traces of alternative social organization in a termite genome.</title>
        <authorList>
            <person name="Terrapon N."/>
            <person name="Li C."/>
            <person name="Robertson H.M."/>
            <person name="Ji L."/>
            <person name="Meng X."/>
            <person name="Booth W."/>
            <person name="Chen Z."/>
            <person name="Childers C.P."/>
            <person name="Glastad K.M."/>
            <person name="Gokhale K."/>
            <person name="Gowin J."/>
            <person name="Gronenberg W."/>
            <person name="Hermansen R.A."/>
            <person name="Hu H."/>
            <person name="Hunt B.G."/>
            <person name="Huylmans A.K."/>
            <person name="Khalil S.M."/>
            <person name="Mitchell R.D."/>
            <person name="Munoz-Torres M.C."/>
            <person name="Mustard J.A."/>
            <person name="Pan H."/>
            <person name="Reese J.T."/>
            <person name="Scharf M.E."/>
            <person name="Sun F."/>
            <person name="Vogel H."/>
            <person name="Xiao J."/>
            <person name="Yang W."/>
            <person name="Yang Z."/>
            <person name="Yang Z."/>
            <person name="Zhou J."/>
            <person name="Zhu J."/>
            <person name="Brent C.S."/>
            <person name="Elsik C.G."/>
            <person name="Goodisman M.A."/>
            <person name="Liberles D.A."/>
            <person name="Roe R.M."/>
            <person name="Vargo E.L."/>
            <person name="Vilcinskas A."/>
            <person name="Wang J."/>
            <person name="Bornberg-Bauer E."/>
            <person name="Korb J."/>
            <person name="Zhang G."/>
            <person name="Liebig J."/>
        </authorList>
    </citation>
    <scope>NUCLEOTIDE SEQUENCE [LARGE SCALE GENOMIC DNA]</scope>
    <source>
        <tissue evidence="2">Whole organism</tissue>
    </source>
</reference>
<feature type="compositionally biased region" description="Polar residues" evidence="1">
    <location>
        <begin position="833"/>
        <end position="842"/>
    </location>
</feature>
<sequence>MREALRHVRHIGKGSTAFNSYTIQTHLRFKFAITKLTSSYDVMGLIRGFTRRVTRHIWMPGRLGRQSLVRSVDYFMTHVGAKRRDYVELRKMWSDDCVMNSEFKPRRFLSSGLNRPDDGGSMTSETLVNIYHTTLRNNPEDRNLHTLMTEAVSEDATHLSVPYENTAALHSVPKVTDKRQKDAAWNRLTPTRDRIDKAQKHLSTTHRIASGVRSKFKGKPPGRVDQIFYPFQACCLVDTGCSLFGDKAAGAKNEVVLCQTSSRKEEGNKKRDVGSEVFTAVMTVLWVARLNNPEDSKRDIMTGREREMGKNTGLYSLSVRLEKVIYSFALESATVLKTLSMVDQKPSYRFDIFAVSIKISVFCVVALCSLVDVNQRFRGHTASVIYQTTHRNNPEDRNLHTKYRPDDGGSMTSETLVNIDQTTQRNNPGDRNLHTKYRPDDGGSMTSETLVNIDQTTQRNNPGDRNLHTKYRPDDGGSMTSETLVNIDQTTQRNNPGDRNLHTKYRPDDGGSMTSETLVNIDQTTQRNNPGDRNLHTKYRPDDGGSMTSETLVNIDQTTQRNNPGDRNLHTKYRPDDGGSMTSETLVNIDQTTQRNNPGDRNLHTKYRPDDGGTPKGGEGRAAKPLPPEDCITGFRDCKAVEMLNQRGAPFCRNTTFVRCDQLLGSMTSVTLVNIDQTTRRNNPEDRHLHTHRPDDGGSMISETLVNIDQTTRRNNPEDRHLHTHRPDDGGSMISETLVNIDQTTRRNNPEDRHLHTHRPDDGGSMISETLVNIDQTTRRNNPEDRHLHTHRPDDGGSMISETLVNIDQTTRRNNPEDRHLHTHRPDDGGSMISETLVNIDQTTRRNNPEDRHLHTHRPDDGGSMISETLVNIDQTTRRNNPEDRHLHTHRPDDGGSMISETLVNIDQTTRRNNPEDRHLHTHRPDDGGSMISETLVNIDQTTRRNNPEDRHLHTHRPDDGGSMISETLRNGHASCVLVSAPHTFFLVTSFMPTAVTLGGNCVLQWTSVKKGLPFLSLPTDQIAEDRLSLVHYLSFVVMLTAEIQLVFVMAKECCFILREKFVINGDLVRRHSSPTTRYHRIYRDLSFDNRPKFELDVLKMQFEEFVISLYRTSAIGSFSSLRLLLTDSLSLNDRRSPSKHGGRLQQPRMSLLGKPLNYRANRRDARYRRLQSRVYNFLERPRGYKAILYHMLGSMLPPSLGRSGIDNGGSRDL</sequence>
<feature type="compositionally biased region" description="Polar residues" evidence="1">
    <location>
        <begin position="866"/>
        <end position="875"/>
    </location>
</feature>
<feature type="compositionally biased region" description="Basic and acidic residues" evidence="1">
    <location>
        <begin position="943"/>
        <end position="960"/>
    </location>
</feature>
<evidence type="ECO:0000313" key="3">
    <source>
        <dbReference type="Proteomes" id="UP000027135"/>
    </source>
</evidence>
<evidence type="ECO:0000256" key="1">
    <source>
        <dbReference type="SAM" id="MobiDB-lite"/>
    </source>
</evidence>
<feature type="compositionally biased region" description="Basic and acidic residues" evidence="1">
    <location>
        <begin position="499"/>
        <end position="509"/>
    </location>
</feature>
<feature type="compositionally biased region" description="Basic and acidic residues" evidence="1">
    <location>
        <begin position="810"/>
        <end position="828"/>
    </location>
</feature>
<feature type="region of interest" description="Disordered" evidence="1">
    <location>
        <begin position="681"/>
        <end position="932"/>
    </location>
</feature>
<feature type="compositionally biased region" description="Basic and acidic residues" evidence="1">
    <location>
        <begin position="681"/>
        <end position="696"/>
    </location>
</feature>
<feature type="region of interest" description="Disordered" evidence="1">
    <location>
        <begin position="943"/>
        <end position="962"/>
    </location>
</feature>
<dbReference type="Proteomes" id="UP000027135">
    <property type="component" value="Unassembled WGS sequence"/>
</dbReference>
<evidence type="ECO:0000313" key="2">
    <source>
        <dbReference type="EMBL" id="KDR07871.1"/>
    </source>
</evidence>
<feature type="compositionally biased region" description="Basic and acidic residues" evidence="1">
    <location>
        <begin position="876"/>
        <end position="894"/>
    </location>
</feature>
<feature type="compositionally biased region" description="Polar residues" evidence="1">
    <location>
        <begin position="800"/>
        <end position="809"/>
    </location>
</feature>
<feature type="compositionally biased region" description="Basic and acidic residues" evidence="1">
    <location>
        <begin position="711"/>
        <end position="729"/>
    </location>
</feature>
<feature type="compositionally biased region" description="Polar residues" evidence="1">
    <location>
        <begin position="899"/>
        <end position="908"/>
    </location>
</feature>
<feature type="compositionally biased region" description="Basic and acidic residues" evidence="1">
    <location>
        <begin position="392"/>
        <end position="407"/>
    </location>
</feature>
<proteinExistence type="predicted"/>
<feature type="compositionally biased region" description="Basic and acidic residues" evidence="1">
    <location>
        <begin position="465"/>
        <end position="475"/>
    </location>
</feature>
<feature type="compositionally biased region" description="Polar residues" evidence="1">
    <location>
        <begin position="546"/>
        <end position="565"/>
    </location>
</feature>
<feature type="compositionally biased region" description="Polar residues" evidence="1">
    <location>
        <begin position="410"/>
        <end position="429"/>
    </location>
</feature>
<feature type="compositionally biased region" description="Polar residues" evidence="1">
    <location>
        <begin position="701"/>
        <end position="710"/>
    </location>
</feature>
<feature type="compositionally biased region" description="Polar residues" evidence="1">
    <location>
        <begin position="444"/>
        <end position="463"/>
    </location>
</feature>
<dbReference type="EMBL" id="KK853398">
    <property type="protein sequence ID" value="KDR07871.1"/>
    <property type="molecule type" value="Genomic_DNA"/>
</dbReference>
<feature type="compositionally biased region" description="Basic and acidic residues" evidence="1">
    <location>
        <begin position="533"/>
        <end position="543"/>
    </location>
</feature>
<dbReference type="STRING" id="136037.A0A067QHA1"/>
<feature type="compositionally biased region" description="Basic and acidic residues" evidence="1">
    <location>
        <begin position="777"/>
        <end position="795"/>
    </location>
</feature>
<protein>
    <submittedName>
        <fullName evidence="2">Potassium voltage-gated channel subfamily KQT member 5</fullName>
    </submittedName>
</protein>
<feature type="compositionally biased region" description="Polar residues" evidence="1">
    <location>
        <begin position="767"/>
        <end position="776"/>
    </location>
</feature>
<feature type="compositionally biased region" description="Basic and acidic residues" evidence="1">
    <location>
        <begin position="601"/>
        <end position="622"/>
    </location>
</feature>
<feature type="compositionally biased region" description="Basic and acidic residues" evidence="1">
    <location>
        <begin position="744"/>
        <end position="762"/>
    </location>
</feature>
<gene>
    <name evidence="2" type="ORF">L798_02512</name>
</gene>
<feature type="compositionally biased region" description="Polar residues" evidence="1">
    <location>
        <begin position="478"/>
        <end position="497"/>
    </location>
</feature>
<feature type="compositionally biased region" description="Polar residues" evidence="1">
    <location>
        <begin position="512"/>
        <end position="531"/>
    </location>
</feature>
<organism evidence="2 3">
    <name type="scientific">Zootermopsis nevadensis</name>
    <name type="common">Dampwood termite</name>
    <dbReference type="NCBI Taxonomy" id="136037"/>
    <lineage>
        <taxon>Eukaryota</taxon>
        <taxon>Metazoa</taxon>
        <taxon>Ecdysozoa</taxon>
        <taxon>Arthropoda</taxon>
        <taxon>Hexapoda</taxon>
        <taxon>Insecta</taxon>
        <taxon>Pterygota</taxon>
        <taxon>Neoptera</taxon>
        <taxon>Polyneoptera</taxon>
        <taxon>Dictyoptera</taxon>
        <taxon>Blattodea</taxon>
        <taxon>Blattoidea</taxon>
        <taxon>Termitoidae</taxon>
        <taxon>Termopsidae</taxon>
        <taxon>Zootermopsis</taxon>
    </lineage>
</organism>
<keyword evidence="3" id="KW-1185">Reference proteome</keyword>
<feature type="compositionally biased region" description="Basic and acidic residues" evidence="1">
    <location>
        <begin position="431"/>
        <end position="441"/>
    </location>
</feature>
<dbReference type="eggNOG" id="KOG1419">
    <property type="taxonomic scope" value="Eukaryota"/>
</dbReference>
<dbReference type="InParanoid" id="A0A067QHA1"/>